<keyword evidence="4" id="KW-1185">Reference proteome</keyword>
<dbReference type="GO" id="GO:0046983">
    <property type="term" value="F:protein dimerization activity"/>
    <property type="evidence" value="ECO:0007669"/>
    <property type="project" value="InterPro"/>
</dbReference>
<proteinExistence type="predicted"/>
<dbReference type="Pfam" id="PF05699">
    <property type="entry name" value="Dimer_Tnp_hAT"/>
    <property type="match status" value="1"/>
</dbReference>
<reference evidence="3 4" key="1">
    <citation type="submission" date="2014-04" db="EMBL/GenBank/DDBJ databases">
        <authorList>
            <consortium name="DOE Joint Genome Institute"/>
            <person name="Kuo A."/>
            <person name="Kohler A."/>
            <person name="Jargeat P."/>
            <person name="Nagy L.G."/>
            <person name="Floudas D."/>
            <person name="Copeland A."/>
            <person name="Barry K.W."/>
            <person name="Cichocki N."/>
            <person name="Veneault-Fourrey C."/>
            <person name="LaButti K."/>
            <person name="Lindquist E.A."/>
            <person name="Lipzen A."/>
            <person name="Lundell T."/>
            <person name="Morin E."/>
            <person name="Murat C."/>
            <person name="Sun H."/>
            <person name="Tunlid A."/>
            <person name="Henrissat B."/>
            <person name="Grigoriev I.V."/>
            <person name="Hibbett D.S."/>
            <person name="Martin F."/>
            <person name="Nordberg H.P."/>
            <person name="Cantor M.N."/>
            <person name="Hua S.X."/>
        </authorList>
    </citation>
    <scope>NUCLEOTIDE SEQUENCE [LARGE SCALE GENOMIC DNA]</scope>
    <source>
        <strain evidence="3 4">Ve08.2h10</strain>
    </source>
</reference>
<feature type="domain" description="HAT C-terminal dimerisation" evidence="2">
    <location>
        <begin position="3"/>
        <end position="59"/>
    </location>
</feature>
<dbReference type="HOGENOM" id="CLU_009123_15_4_1"/>
<dbReference type="InParanoid" id="A0A0D0DS32"/>
<feature type="chain" id="PRO_5002208606" description="HAT C-terminal dimerisation domain-containing protein" evidence="1">
    <location>
        <begin position="25"/>
        <end position="63"/>
    </location>
</feature>
<evidence type="ECO:0000259" key="2">
    <source>
        <dbReference type="Pfam" id="PF05699"/>
    </source>
</evidence>
<dbReference type="InterPro" id="IPR008906">
    <property type="entry name" value="HATC_C_dom"/>
</dbReference>
<evidence type="ECO:0000256" key="1">
    <source>
        <dbReference type="SAM" id="SignalP"/>
    </source>
</evidence>
<dbReference type="OrthoDB" id="3262464at2759"/>
<dbReference type="SUPFAM" id="SSF53098">
    <property type="entry name" value="Ribonuclease H-like"/>
    <property type="match status" value="1"/>
</dbReference>
<dbReference type="InterPro" id="IPR012337">
    <property type="entry name" value="RNaseH-like_sf"/>
</dbReference>
<gene>
    <name evidence="3" type="ORF">PAXRUDRAFT_153533</name>
</gene>
<keyword evidence="1" id="KW-0732">Signal</keyword>
<reference evidence="4" key="2">
    <citation type="submission" date="2015-01" db="EMBL/GenBank/DDBJ databases">
        <title>Evolutionary Origins and Diversification of the Mycorrhizal Mutualists.</title>
        <authorList>
            <consortium name="DOE Joint Genome Institute"/>
            <consortium name="Mycorrhizal Genomics Consortium"/>
            <person name="Kohler A."/>
            <person name="Kuo A."/>
            <person name="Nagy L.G."/>
            <person name="Floudas D."/>
            <person name="Copeland A."/>
            <person name="Barry K.W."/>
            <person name="Cichocki N."/>
            <person name="Veneault-Fourrey C."/>
            <person name="LaButti K."/>
            <person name="Lindquist E.A."/>
            <person name="Lipzen A."/>
            <person name="Lundell T."/>
            <person name="Morin E."/>
            <person name="Murat C."/>
            <person name="Riley R."/>
            <person name="Ohm R."/>
            <person name="Sun H."/>
            <person name="Tunlid A."/>
            <person name="Henrissat B."/>
            <person name="Grigoriev I.V."/>
            <person name="Hibbett D.S."/>
            <person name="Martin F."/>
        </authorList>
    </citation>
    <scope>NUCLEOTIDE SEQUENCE [LARGE SCALE GENOMIC DNA]</scope>
    <source>
        <strain evidence="4">Ve08.2h10</strain>
    </source>
</reference>
<dbReference type="AlphaFoldDB" id="A0A0D0DS32"/>
<sequence length="63" mass="7372">MLKHKEHIFLLLFHVTMDILPAQASAVLSEWVFLLSKETCTDRHNKLSPTMLETLQILKFTYV</sequence>
<evidence type="ECO:0000313" key="4">
    <source>
        <dbReference type="Proteomes" id="UP000054538"/>
    </source>
</evidence>
<name>A0A0D0DS32_9AGAM</name>
<dbReference type="EMBL" id="KN825611">
    <property type="protein sequence ID" value="KIK82740.1"/>
    <property type="molecule type" value="Genomic_DNA"/>
</dbReference>
<organism evidence="3 4">
    <name type="scientific">Paxillus rubicundulus Ve08.2h10</name>
    <dbReference type="NCBI Taxonomy" id="930991"/>
    <lineage>
        <taxon>Eukaryota</taxon>
        <taxon>Fungi</taxon>
        <taxon>Dikarya</taxon>
        <taxon>Basidiomycota</taxon>
        <taxon>Agaricomycotina</taxon>
        <taxon>Agaricomycetes</taxon>
        <taxon>Agaricomycetidae</taxon>
        <taxon>Boletales</taxon>
        <taxon>Paxilineae</taxon>
        <taxon>Paxillaceae</taxon>
        <taxon>Paxillus</taxon>
    </lineage>
</organism>
<evidence type="ECO:0000313" key="3">
    <source>
        <dbReference type="EMBL" id="KIK82740.1"/>
    </source>
</evidence>
<accession>A0A0D0DS32</accession>
<protein>
    <recommendedName>
        <fullName evidence="2">HAT C-terminal dimerisation domain-containing protein</fullName>
    </recommendedName>
</protein>
<dbReference type="Proteomes" id="UP000054538">
    <property type="component" value="Unassembled WGS sequence"/>
</dbReference>
<feature type="signal peptide" evidence="1">
    <location>
        <begin position="1"/>
        <end position="24"/>
    </location>
</feature>